<protein>
    <recommendedName>
        <fullName evidence="2">DUF112 domain-containing protein</fullName>
    </recommendedName>
</protein>
<feature type="transmembrane region" description="Helical" evidence="1">
    <location>
        <begin position="196"/>
        <end position="216"/>
    </location>
</feature>
<feature type="transmembrane region" description="Helical" evidence="1">
    <location>
        <begin position="256"/>
        <end position="280"/>
    </location>
</feature>
<dbReference type="PANTHER" id="PTHR35342">
    <property type="entry name" value="TRICARBOXYLIC TRANSPORT PROTEIN"/>
    <property type="match status" value="1"/>
</dbReference>
<dbReference type="InterPro" id="IPR002823">
    <property type="entry name" value="DUF112_TM"/>
</dbReference>
<feature type="transmembrane region" description="Helical" evidence="1">
    <location>
        <begin position="140"/>
        <end position="157"/>
    </location>
</feature>
<evidence type="ECO:0000256" key="1">
    <source>
        <dbReference type="SAM" id="Phobius"/>
    </source>
</evidence>
<keyword evidence="4" id="KW-1185">Reference proteome</keyword>
<dbReference type="AlphaFoldDB" id="A0A433XL54"/>
<keyword evidence="1" id="KW-0812">Transmembrane</keyword>
<feature type="transmembrane region" description="Helical" evidence="1">
    <location>
        <begin position="16"/>
        <end position="45"/>
    </location>
</feature>
<proteinExistence type="predicted"/>
<dbReference type="PANTHER" id="PTHR35342:SF5">
    <property type="entry name" value="TRICARBOXYLIC TRANSPORT PROTEIN"/>
    <property type="match status" value="1"/>
</dbReference>
<gene>
    <name evidence="3" type="ORF">EMQ25_02300</name>
</gene>
<feature type="transmembrane region" description="Helical" evidence="1">
    <location>
        <begin position="462"/>
        <end position="481"/>
    </location>
</feature>
<evidence type="ECO:0000313" key="4">
    <source>
        <dbReference type="Proteomes" id="UP000281547"/>
    </source>
</evidence>
<feature type="domain" description="DUF112" evidence="2">
    <location>
        <begin position="16"/>
        <end position="436"/>
    </location>
</feature>
<accession>A0A433XL54</accession>
<sequence>MVFLETLGPLFAPMPLFLIFIGTLLGIVVGAIPGLTGSMLIVLTLPLTFTMPPLDALVLLISMYVGAISGGLISATLLRMPGTPASVMTTLDGYPMARSGHAAKALGFGISASVFGGIVSWVVLVALSRPLADFGAQFGPFEKFSLVLMALVLIASVSDGSIIRGLIAGLLGMLVTMIGADPAVGTMRLTFGFSSLEAGLGVVPVLIGLFSVGQVLNEVMAHDRKPAQLFKVHIRDTLLSSAEWARSLPNLIRSSILGTGIGILPGIGANIASAVAYTLARNASKTPEKFGKGSEEGIIASESANNASVGGALIPLIAMGIPASVIDAILLGAMMMQSITPGTLLFVNNPELVAGMMGSYLIAVLLMFVIMVVLSRYIAKLGMVPRSRLMPIIIVFCVAGTYANSNIMFDVWVMLAFGVLGFTLEKCRLPLAPFVIGFILAPLAETNLRAGLMISGGSPIPILSRPISLCFVLVTLGLLAWQVRREFLARKTVKGVAVPT</sequence>
<feature type="transmembrane region" description="Helical" evidence="1">
    <location>
        <begin position="386"/>
        <end position="403"/>
    </location>
</feature>
<feature type="transmembrane region" description="Helical" evidence="1">
    <location>
        <begin position="353"/>
        <end position="374"/>
    </location>
</feature>
<organism evidence="3 4">
    <name type="scientific">Arsenicitalea aurantiaca</name>
    <dbReference type="NCBI Taxonomy" id="1783274"/>
    <lineage>
        <taxon>Bacteria</taxon>
        <taxon>Pseudomonadati</taxon>
        <taxon>Pseudomonadota</taxon>
        <taxon>Alphaproteobacteria</taxon>
        <taxon>Hyphomicrobiales</taxon>
        <taxon>Devosiaceae</taxon>
        <taxon>Arsenicitalea</taxon>
    </lineage>
</organism>
<feature type="transmembrane region" description="Helical" evidence="1">
    <location>
        <begin position="312"/>
        <end position="333"/>
    </location>
</feature>
<dbReference type="RefSeq" id="WP_127186930.1">
    <property type="nucleotide sequence ID" value="NZ_RZNJ01000001.1"/>
</dbReference>
<feature type="transmembrane region" description="Helical" evidence="1">
    <location>
        <begin position="57"/>
        <end position="78"/>
    </location>
</feature>
<dbReference type="EMBL" id="RZNJ01000001">
    <property type="protein sequence ID" value="RUT34810.1"/>
    <property type="molecule type" value="Genomic_DNA"/>
</dbReference>
<keyword evidence="1" id="KW-0472">Membrane</keyword>
<feature type="transmembrane region" description="Helical" evidence="1">
    <location>
        <begin position="105"/>
        <end position="128"/>
    </location>
</feature>
<dbReference type="Proteomes" id="UP000281547">
    <property type="component" value="Unassembled WGS sequence"/>
</dbReference>
<evidence type="ECO:0000313" key="3">
    <source>
        <dbReference type="EMBL" id="RUT34810.1"/>
    </source>
</evidence>
<keyword evidence="1" id="KW-1133">Transmembrane helix</keyword>
<evidence type="ECO:0000259" key="2">
    <source>
        <dbReference type="Pfam" id="PF01970"/>
    </source>
</evidence>
<dbReference type="OrthoDB" id="7912266at2"/>
<comment type="caution">
    <text evidence="3">The sequence shown here is derived from an EMBL/GenBank/DDBJ whole genome shotgun (WGS) entry which is preliminary data.</text>
</comment>
<name>A0A433XL54_9HYPH</name>
<dbReference type="Pfam" id="PF01970">
    <property type="entry name" value="TctA"/>
    <property type="match status" value="1"/>
</dbReference>
<reference evidence="3 4" key="1">
    <citation type="journal article" date="2016" name="Int. J. Syst. Evol. Microbiol.">
        <title>Arsenicitalea aurantiaca gen. nov., sp. nov., a new member of the family Hyphomicrobiaceae, isolated from high-arsenic sediment.</title>
        <authorList>
            <person name="Mu Y."/>
            <person name="Zhou L."/>
            <person name="Zeng X.C."/>
            <person name="Liu L."/>
            <person name="Pan Y."/>
            <person name="Chen X."/>
            <person name="Wang J."/>
            <person name="Li S."/>
            <person name="Li W.J."/>
            <person name="Wang Y."/>
        </authorList>
    </citation>
    <scope>NUCLEOTIDE SEQUENCE [LARGE SCALE GENOMIC DNA]</scope>
    <source>
        <strain evidence="3 4">42-50</strain>
    </source>
</reference>
<feature type="transmembrane region" description="Helical" evidence="1">
    <location>
        <begin position="163"/>
        <end position="184"/>
    </location>
</feature>